<evidence type="ECO:0000313" key="3">
    <source>
        <dbReference type="EMBL" id="EAY25259.1"/>
    </source>
</evidence>
<dbReference type="InterPro" id="IPR003961">
    <property type="entry name" value="FN3_dom"/>
</dbReference>
<evidence type="ECO:0000259" key="2">
    <source>
        <dbReference type="PROSITE" id="PS50853"/>
    </source>
</evidence>
<gene>
    <name evidence="3" type="ORF">M23134_07996</name>
</gene>
<dbReference type="RefSeq" id="WP_002703237.1">
    <property type="nucleotide sequence ID" value="NZ_AAWS01000052.1"/>
</dbReference>
<feature type="region of interest" description="Disordered" evidence="1">
    <location>
        <begin position="1"/>
        <end position="26"/>
    </location>
</feature>
<proteinExistence type="predicted"/>
<protein>
    <submittedName>
        <fullName evidence="3">N2B-Titin Isoform</fullName>
    </submittedName>
</protein>
<accession>A1ZWL9</accession>
<keyword evidence="4" id="KW-1185">Reference proteome</keyword>
<dbReference type="SUPFAM" id="SSF49265">
    <property type="entry name" value="Fibronectin type III"/>
    <property type="match status" value="1"/>
</dbReference>
<feature type="domain" description="Fibronectin type-III" evidence="2">
    <location>
        <begin position="100"/>
        <end position="146"/>
    </location>
</feature>
<evidence type="ECO:0000313" key="4">
    <source>
        <dbReference type="Proteomes" id="UP000004095"/>
    </source>
</evidence>
<comment type="caution">
    <text evidence="3">The sequence shown here is derived from an EMBL/GenBank/DDBJ whole genome shotgun (WGS) entry which is preliminary data.</text>
</comment>
<dbReference type="Proteomes" id="UP000004095">
    <property type="component" value="Unassembled WGS sequence"/>
</dbReference>
<feature type="domain" description="Fibronectin type-III" evidence="2">
    <location>
        <begin position="1"/>
        <end position="92"/>
    </location>
</feature>
<evidence type="ECO:0000256" key="1">
    <source>
        <dbReference type="SAM" id="MobiDB-lite"/>
    </source>
</evidence>
<sequence length="146" mass="16161">MGLPSKQPVLQGIGQRRSLPPETFTNGQKTARTTVELGNLLFFPIDSVNEITTSYTVSGLIPNQKYLFRLRAYNDKGSSPNTSGIPVVTPIDPTFVVPNPPTNLKVTAVSQSELDLTWQDNSSNELIFKIERRRNGETGWTEIAQV</sequence>
<dbReference type="Pfam" id="PF00041">
    <property type="entry name" value="fn3"/>
    <property type="match status" value="1"/>
</dbReference>
<dbReference type="EMBL" id="AAWS01000052">
    <property type="protein sequence ID" value="EAY25259.1"/>
    <property type="molecule type" value="Genomic_DNA"/>
</dbReference>
<dbReference type="CDD" id="cd00063">
    <property type="entry name" value="FN3"/>
    <property type="match status" value="2"/>
</dbReference>
<dbReference type="AlphaFoldDB" id="A1ZWL9"/>
<dbReference type="InterPro" id="IPR036116">
    <property type="entry name" value="FN3_sf"/>
</dbReference>
<name>A1ZWL9_MICM2</name>
<dbReference type="Gene3D" id="2.60.40.10">
    <property type="entry name" value="Immunoglobulins"/>
    <property type="match status" value="2"/>
</dbReference>
<dbReference type="PROSITE" id="PS50853">
    <property type="entry name" value="FN3"/>
    <property type="match status" value="2"/>
</dbReference>
<organism evidence="3 4">
    <name type="scientific">Microscilla marina ATCC 23134</name>
    <dbReference type="NCBI Taxonomy" id="313606"/>
    <lineage>
        <taxon>Bacteria</taxon>
        <taxon>Pseudomonadati</taxon>
        <taxon>Bacteroidota</taxon>
        <taxon>Cytophagia</taxon>
        <taxon>Cytophagales</taxon>
        <taxon>Microscillaceae</taxon>
        <taxon>Microscilla</taxon>
    </lineage>
</organism>
<reference evidence="3 4" key="1">
    <citation type="submission" date="2007-01" db="EMBL/GenBank/DDBJ databases">
        <authorList>
            <person name="Haygood M."/>
            <person name="Podell S."/>
            <person name="Anderson C."/>
            <person name="Hopkinson B."/>
            <person name="Roe K."/>
            <person name="Barbeau K."/>
            <person name="Gaasterland T."/>
            <person name="Ferriera S."/>
            <person name="Johnson J."/>
            <person name="Kravitz S."/>
            <person name="Beeson K."/>
            <person name="Sutton G."/>
            <person name="Rogers Y.-H."/>
            <person name="Friedman R."/>
            <person name="Frazier M."/>
            <person name="Venter J.C."/>
        </authorList>
    </citation>
    <scope>NUCLEOTIDE SEQUENCE [LARGE SCALE GENOMIC DNA]</scope>
    <source>
        <strain evidence="3 4">ATCC 23134</strain>
    </source>
</reference>
<dbReference type="InterPro" id="IPR013783">
    <property type="entry name" value="Ig-like_fold"/>
</dbReference>
<dbReference type="eggNOG" id="COG4733">
    <property type="taxonomic scope" value="Bacteria"/>
</dbReference>
<dbReference type="OrthoDB" id="9803616at2"/>